<dbReference type="GO" id="GO:0019441">
    <property type="term" value="P:L-tryptophan catabolic process to kynurenine"/>
    <property type="evidence" value="ECO:0007669"/>
    <property type="project" value="UniProtKB-UniRule"/>
</dbReference>
<feature type="binding site" evidence="9">
    <location>
        <position position="117"/>
    </location>
    <ligand>
        <name>substrate</name>
    </ligand>
</feature>
<feature type="binding site" evidence="9">
    <location>
        <begin position="51"/>
        <end position="55"/>
    </location>
    <ligand>
        <name>substrate</name>
    </ligand>
</feature>
<dbReference type="EC" id="1.13.11.11" evidence="9"/>
<evidence type="ECO:0000256" key="5">
    <source>
        <dbReference type="ARBA" id="ARBA00023002"/>
    </source>
</evidence>
<dbReference type="Proteomes" id="UP000569329">
    <property type="component" value="Unassembled WGS sequence"/>
</dbReference>
<dbReference type="UniPathway" id="UPA00333">
    <property type="reaction ID" value="UER00453"/>
</dbReference>
<keyword evidence="5 9" id="KW-0560">Oxidoreductase</keyword>
<comment type="cofactor">
    <cofactor evidence="9">
        <name>heme</name>
        <dbReference type="ChEBI" id="CHEBI:30413"/>
    </cofactor>
    <text evidence="9">Binds 1 heme group per subunit.</text>
</comment>
<dbReference type="AlphaFoldDB" id="A0A839E0P0"/>
<organism evidence="10 11">
    <name type="scientific">Halosaccharopolyspora lacisalsi</name>
    <dbReference type="NCBI Taxonomy" id="1000566"/>
    <lineage>
        <taxon>Bacteria</taxon>
        <taxon>Bacillati</taxon>
        <taxon>Actinomycetota</taxon>
        <taxon>Actinomycetes</taxon>
        <taxon>Pseudonocardiales</taxon>
        <taxon>Pseudonocardiaceae</taxon>
        <taxon>Halosaccharopolyspora</taxon>
    </lineage>
</organism>
<reference evidence="10 11" key="1">
    <citation type="submission" date="2020-07" db="EMBL/GenBank/DDBJ databases">
        <title>Sequencing the genomes of 1000 actinobacteria strains.</title>
        <authorList>
            <person name="Klenk H.-P."/>
        </authorList>
    </citation>
    <scope>NUCLEOTIDE SEQUENCE [LARGE SCALE GENOMIC DNA]</scope>
    <source>
        <strain evidence="10 11">DSM 45975</strain>
    </source>
</reference>
<protein>
    <recommendedName>
        <fullName evidence="9">Tryptophan 2,3-dioxygenase</fullName>
        <shortName evidence="9">TDO</shortName>
        <ecNumber evidence="9">1.13.11.11</ecNumber>
    </recommendedName>
    <alternativeName>
        <fullName evidence="9">Tryptamin 2,3-dioxygenase</fullName>
    </alternativeName>
    <alternativeName>
        <fullName evidence="9">Tryptophan oxygenase</fullName>
        <shortName evidence="9">TO</shortName>
        <shortName evidence="9">TRPO</shortName>
    </alternativeName>
    <alternativeName>
        <fullName evidence="9">Tryptophan pyrrolase</fullName>
    </alternativeName>
    <alternativeName>
        <fullName evidence="9">Tryptophanase</fullName>
    </alternativeName>
</protein>
<dbReference type="GO" id="GO:0019442">
    <property type="term" value="P:L-tryptophan catabolic process to acetyl-CoA"/>
    <property type="evidence" value="ECO:0007669"/>
    <property type="project" value="TreeGrafter"/>
</dbReference>
<feature type="binding site" description="axial binding residue" evidence="9">
    <location>
        <position position="240"/>
    </location>
    <ligand>
        <name>heme</name>
        <dbReference type="ChEBI" id="CHEBI:30413"/>
    </ligand>
    <ligandPart>
        <name>Fe</name>
        <dbReference type="ChEBI" id="CHEBI:18248"/>
    </ligandPart>
</feature>
<accession>A0A839E0P0</accession>
<evidence type="ECO:0000256" key="9">
    <source>
        <dbReference type="HAMAP-Rule" id="MF_01972"/>
    </source>
</evidence>
<feature type="binding site" evidence="9">
    <location>
        <position position="113"/>
    </location>
    <ligand>
        <name>substrate</name>
    </ligand>
</feature>
<evidence type="ECO:0000256" key="4">
    <source>
        <dbReference type="ARBA" id="ARBA00022964"/>
    </source>
</evidence>
<comment type="catalytic activity">
    <reaction evidence="8 9">
        <text>L-tryptophan + O2 = N-formyl-L-kynurenine</text>
        <dbReference type="Rhea" id="RHEA:24536"/>
        <dbReference type="ChEBI" id="CHEBI:15379"/>
        <dbReference type="ChEBI" id="CHEBI:57912"/>
        <dbReference type="ChEBI" id="CHEBI:58629"/>
        <dbReference type="EC" id="1.13.11.11"/>
    </reaction>
</comment>
<evidence type="ECO:0000256" key="2">
    <source>
        <dbReference type="ARBA" id="ARBA00022617"/>
    </source>
</evidence>
<keyword evidence="2 9" id="KW-0349">Heme</keyword>
<feature type="binding site" evidence="9">
    <location>
        <position position="254"/>
    </location>
    <ligand>
        <name>substrate</name>
    </ligand>
</feature>
<keyword evidence="7 9" id="KW-0823">Tryptophan catabolism</keyword>
<evidence type="ECO:0000256" key="8">
    <source>
        <dbReference type="ARBA" id="ARBA00050412"/>
    </source>
</evidence>
<dbReference type="InterPro" id="IPR037217">
    <property type="entry name" value="Trp/Indoleamine_2_3_dOase-like"/>
</dbReference>
<dbReference type="InterPro" id="IPR004981">
    <property type="entry name" value="Trp_2_3_dOase"/>
</dbReference>
<evidence type="ECO:0000313" key="10">
    <source>
        <dbReference type="EMBL" id="MBA8826853.1"/>
    </source>
</evidence>
<sequence>MNPTSNRRPIEPDVHRDLAGELTYERYLRLDTLLSCQRPVSSSGHHDEMLFIIQHQTTELWFKLLIHELRAAIRLVAADDLPPAMKSLARIKHIQRQMFEQWAVLETLTPIEYAKFRDELGHASGFQSGQYRLVEFLLGNKNAAMLDVFAHDAEAVRVLREALEAPSLYDEFLGHLARNGHDVPADLLERDWTQPYREHSGLVPVLKRVYEDAGNHWSEYEACEELADVEESFQLWRFRHMKTVERIIGHKRGTGGSSGVDFLRAALELTFFPEILTVRTEIGR</sequence>
<gene>
    <name evidence="9" type="primary">kynA</name>
    <name evidence="10" type="ORF">FHX42_004232</name>
</gene>
<comment type="similarity">
    <text evidence="9">Belongs to the tryptophan 2,3-dioxygenase family.</text>
</comment>
<keyword evidence="11" id="KW-1185">Reference proteome</keyword>
<dbReference type="GO" id="GO:0020037">
    <property type="term" value="F:heme binding"/>
    <property type="evidence" value="ECO:0007669"/>
    <property type="project" value="UniProtKB-UniRule"/>
</dbReference>
<dbReference type="GO" id="GO:0004833">
    <property type="term" value="F:L-tryptophan 2,3-dioxygenase activity"/>
    <property type="evidence" value="ECO:0007669"/>
    <property type="project" value="UniProtKB-UniRule"/>
</dbReference>
<comment type="function">
    <text evidence="9">Heme-dependent dioxygenase that catalyzes the oxidative cleavage of the L-tryptophan (L-Trp) pyrrole ring and converts L-tryptophan to N-formyl-L-kynurenine. Catalyzes the oxidative cleavage of the indole moiety.</text>
</comment>
<dbReference type="GO" id="GO:0046872">
    <property type="term" value="F:metal ion binding"/>
    <property type="evidence" value="ECO:0007669"/>
    <property type="project" value="UniProtKB-KW"/>
</dbReference>
<dbReference type="PANTHER" id="PTHR10138">
    <property type="entry name" value="TRYPTOPHAN 2,3-DIOXYGENASE"/>
    <property type="match status" value="1"/>
</dbReference>
<evidence type="ECO:0000256" key="3">
    <source>
        <dbReference type="ARBA" id="ARBA00022723"/>
    </source>
</evidence>
<keyword evidence="3 9" id="KW-0479">Metal-binding</keyword>
<dbReference type="FunFam" id="1.20.58.480:FF:000001">
    <property type="entry name" value="Tryptophan 2,3-dioxygenase"/>
    <property type="match status" value="1"/>
</dbReference>
<evidence type="ECO:0000256" key="7">
    <source>
        <dbReference type="ARBA" id="ARBA00023079"/>
    </source>
</evidence>
<keyword evidence="6 9" id="KW-0408">Iron</keyword>
<dbReference type="HAMAP" id="MF_01972">
    <property type="entry name" value="T23O"/>
    <property type="match status" value="1"/>
</dbReference>
<dbReference type="PANTHER" id="PTHR10138:SF0">
    <property type="entry name" value="TRYPTOPHAN 2,3-DIOXYGENASE"/>
    <property type="match status" value="1"/>
</dbReference>
<evidence type="ECO:0000256" key="6">
    <source>
        <dbReference type="ARBA" id="ARBA00023004"/>
    </source>
</evidence>
<dbReference type="Gene3D" id="1.20.58.480">
    <property type="match status" value="1"/>
</dbReference>
<name>A0A839E0P0_9PSEU</name>
<dbReference type="RefSeq" id="WP_328796494.1">
    <property type="nucleotide sequence ID" value="NZ_JACGWZ010000006.1"/>
</dbReference>
<comment type="caution">
    <text evidence="10">The sequence shown here is derived from an EMBL/GenBank/DDBJ whole genome shotgun (WGS) entry which is preliminary data.</text>
</comment>
<dbReference type="SUPFAM" id="SSF140959">
    <property type="entry name" value="Indolic compounds 2,3-dioxygenase-like"/>
    <property type="match status" value="1"/>
</dbReference>
<evidence type="ECO:0000256" key="1">
    <source>
        <dbReference type="ARBA" id="ARBA00011881"/>
    </source>
</evidence>
<proteinExistence type="inferred from homology"/>
<comment type="subunit">
    <text evidence="1 9">Homotetramer.</text>
</comment>
<evidence type="ECO:0000313" key="11">
    <source>
        <dbReference type="Proteomes" id="UP000569329"/>
    </source>
</evidence>
<dbReference type="Pfam" id="PF03301">
    <property type="entry name" value="Trp_dioxygenase"/>
    <property type="match status" value="2"/>
</dbReference>
<dbReference type="EMBL" id="JACGWZ010000006">
    <property type="protein sequence ID" value="MBA8826853.1"/>
    <property type="molecule type" value="Genomic_DNA"/>
</dbReference>
<comment type="pathway">
    <text evidence="9">Amino-acid degradation; L-tryptophan degradation via kynurenine pathway; L-kynurenine from L-tryptophan: step 1/2.</text>
</comment>
<keyword evidence="4 9" id="KW-0223">Dioxygenase</keyword>